<organism evidence="6 7">
    <name type="scientific">Pythium insidiosum</name>
    <name type="common">Pythiosis disease agent</name>
    <dbReference type="NCBI Taxonomy" id="114742"/>
    <lineage>
        <taxon>Eukaryota</taxon>
        <taxon>Sar</taxon>
        <taxon>Stramenopiles</taxon>
        <taxon>Oomycota</taxon>
        <taxon>Peronosporomycetes</taxon>
        <taxon>Pythiales</taxon>
        <taxon>Pythiaceae</taxon>
        <taxon>Pythium</taxon>
    </lineage>
</organism>
<feature type="compositionally biased region" description="Basic and acidic residues" evidence="3">
    <location>
        <begin position="68"/>
        <end position="77"/>
    </location>
</feature>
<evidence type="ECO:0000313" key="6">
    <source>
        <dbReference type="EMBL" id="KAJ0399459.1"/>
    </source>
</evidence>
<evidence type="ECO:0000256" key="2">
    <source>
        <dbReference type="ARBA" id="ARBA00023242"/>
    </source>
</evidence>
<sequence>MATAKQSARARATGQAPAPAGKRRAAPSNGPVTAKKPRKHADEQQDDSTTQDTVDEEEEEEEEEEEREERADAREPGEEPADDGAELVPAKRKTTKKAPAAKKPAKKKAAAAASATAQPNGTKKRKVRTLADKQRENAAMEKPFFTEDGSDWHGHDVELDELAELRAMHELPAACHILWLLQQPLTIRVGTTLLEFERALLMPESSVLLEDVFTKLLLKKSERDCLSAGIGLKYEWWNKQLREYYMAMYERLYALLRKAGEKVPATTSLLDSSEDDSDDEERDVELSDDEWLALEILKSRLDGLGMICPLQHKSFGELPVVLRCKILLNLCEAVVEDPVNTDYIRQMEEDDLRIEPLGRDRVGNWFYFFPQFYEERRMYRLEMETKRWDLWAKGDDAFRAMHAAMKSVRGRKSPGEQELLDHLEVILEQIEEDAEARARELEKATKKAILEAIPRKRSLRIQVKQLEEMEKKQEEETKKVLTQEEIAEMKRAEFLRKVEQDAQREAREREREARRVAKEEQEREAAQAEREQRRLRRLEKEKREAEEQQRQEELRRQQEEARMLRAMQRTGGDSDSGADGTDE</sequence>
<comment type="subcellular location">
    <subcellularLocation>
        <location evidence="1">Nucleus</location>
    </subcellularLocation>
</comment>
<accession>A0AAD5M018</accession>
<dbReference type="InterPro" id="IPR028942">
    <property type="entry name" value="WHIM1_dom"/>
</dbReference>
<keyword evidence="2" id="KW-0539">Nucleus</keyword>
<comment type="caution">
    <text evidence="6">The sequence shown here is derived from an EMBL/GenBank/DDBJ whole genome shotgun (WGS) entry which is preliminary data.</text>
</comment>
<dbReference type="AlphaFoldDB" id="A0AAD5M018"/>
<feature type="compositionally biased region" description="Low complexity" evidence="3">
    <location>
        <begin position="570"/>
        <end position="583"/>
    </location>
</feature>
<evidence type="ECO:0000259" key="5">
    <source>
        <dbReference type="Pfam" id="PF23450"/>
    </source>
</evidence>
<evidence type="ECO:0000256" key="1">
    <source>
        <dbReference type="ARBA" id="ARBA00004123"/>
    </source>
</evidence>
<dbReference type="InterPro" id="IPR056522">
    <property type="entry name" value="KIAA2026_hel"/>
</dbReference>
<evidence type="ECO:0000256" key="3">
    <source>
        <dbReference type="SAM" id="MobiDB-lite"/>
    </source>
</evidence>
<dbReference type="Proteomes" id="UP001209570">
    <property type="component" value="Unassembled WGS sequence"/>
</dbReference>
<dbReference type="PANTHER" id="PTHR14383">
    <property type="entry name" value="SWAP-70 RECOMBINASE"/>
    <property type="match status" value="1"/>
</dbReference>
<dbReference type="EMBL" id="JAKCXM010000182">
    <property type="protein sequence ID" value="KAJ0399459.1"/>
    <property type="molecule type" value="Genomic_DNA"/>
</dbReference>
<protein>
    <recommendedName>
        <fullName evidence="8">WHIM1 domain-containing protein</fullName>
    </recommendedName>
</protein>
<dbReference type="Pfam" id="PF23450">
    <property type="entry name" value="KIAA2026_hel"/>
    <property type="match status" value="1"/>
</dbReference>
<feature type="region of interest" description="Disordered" evidence="3">
    <location>
        <begin position="503"/>
        <end position="583"/>
    </location>
</feature>
<feature type="domain" description="Uncharacterized bromodomain-containing protein 10 helical" evidence="5">
    <location>
        <begin position="170"/>
        <end position="251"/>
    </location>
</feature>
<evidence type="ECO:0000313" key="7">
    <source>
        <dbReference type="Proteomes" id="UP001209570"/>
    </source>
</evidence>
<proteinExistence type="predicted"/>
<feature type="compositionally biased region" description="Acidic residues" evidence="3">
    <location>
        <begin position="53"/>
        <end position="67"/>
    </location>
</feature>
<evidence type="ECO:0000259" key="4">
    <source>
        <dbReference type="Pfam" id="PF15612"/>
    </source>
</evidence>
<feature type="domain" description="WHIM1" evidence="4">
    <location>
        <begin position="301"/>
        <end position="344"/>
    </location>
</feature>
<keyword evidence="7" id="KW-1185">Reference proteome</keyword>
<dbReference type="PANTHER" id="PTHR14383:SF5">
    <property type="entry name" value="RUN DOMAIN-CONTAINING PROTEIN"/>
    <property type="match status" value="1"/>
</dbReference>
<name>A0AAD5M018_PYTIN</name>
<dbReference type="Pfam" id="PF15612">
    <property type="entry name" value="WHIM1"/>
    <property type="match status" value="1"/>
</dbReference>
<evidence type="ECO:0008006" key="8">
    <source>
        <dbReference type="Google" id="ProtNLM"/>
    </source>
</evidence>
<feature type="region of interest" description="Disordered" evidence="3">
    <location>
        <begin position="1"/>
        <end position="140"/>
    </location>
</feature>
<feature type="compositionally biased region" description="Basic and acidic residues" evidence="3">
    <location>
        <begin position="129"/>
        <end position="139"/>
    </location>
</feature>
<gene>
    <name evidence="6" type="ORF">P43SY_009123</name>
</gene>
<feature type="compositionally biased region" description="Basic residues" evidence="3">
    <location>
        <begin position="90"/>
        <end position="109"/>
    </location>
</feature>
<dbReference type="GO" id="GO:0005634">
    <property type="term" value="C:nucleus"/>
    <property type="evidence" value="ECO:0007669"/>
    <property type="project" value="UniProtKB-SubCell"/>
</dbReference>
<feature type="compositionally biased region" description="Basic and acidic residues" evidence="3">
    <location>
        <begin position="503"/>
        <end position="563"/>
    </location>
</feature>
<reference evidence="6" key="1">
    <citation type="submission" date="2021-12" db="EMBL/GenBank/DDBJ databases">
        <title>Prjna785345.</title>
        <authorList>
            <person name="Rujirawat T."/>
            <person name="Krajaejun T."/>
        </authorList>
    </citation>
    <scope>NUCLEOTIDE SEQUENCE</scope>
    <source>
        <strain evidence="6">Pi057C3</strain>
    </source>
</reference>